<dbReference type="Proteomes" id="UP000256304">
    <property type="component" value="Unassembled WGS sequence"/>
</dbReference>
<dbReference type="EMBL" id="QTTN01000016">
    <property type="protein sequence ID" value="REE83878.1"/>
    <property type="molecule type" value="Genomic_DNA"/>
</dbReference>
<evidence type="ECO:0000313" key="2">
    <source>
        <dbReference type="Proteomes" id="UP000256304"/>
    </source>
</evidence>
<evidence type="ECO:0000313" key="1">
    <source>
        <dbReference type="EMBL" id="REE83878.1"/>
    </source>
</evidence>
<dbReference type="SUPFAM" id="SSF53187">
    <property type="entry name" value="Zn-dependent exopeptidases"/>
    <property type="match status" value="1"/>
</dbReference>
<dbReference type="AlphaFoldDB" id="A0A3D9RWM1"/>
<name>A0A3D9RWM1_9BACL</name>
<dbReference type="Gene3D" id="3.40.630.10">
    <property type="entry name" value="Zn peptidases"/>
    <property type="match status" value="1"/>
</dbReference>
<keyword evidence="2" id="KW-1185">Reference proteome</keyword>
<protein>
    <submittedName>
        <fullName evidence="1">Uncharacterized protein DUF2817</fullName>
    </submittedName>
</protein>
<proteinExistence type="predicted"/>
<dbReference type="Pfam" id="PF10994">
    <property type="entry name" value="DUF2817"/>
    <property type="match status" value="1"/>
</dbReference>
<organism evidence="1 2">
    <name type="scientific">Paenibacillus taihuensis</name>
    <dbReference type="NCBI Taxonomy" id="1156355"/>
    <lineage>
        <taxon>Bacteria</taxon>
        <taxon>Bacillati</taxon>
        <taxon>Bacillota</taxon>
        <taxon>Bacilli</taxon>
        <taxon>Bacillales</taxon>
        <taxon>Paenibacillaceae</taxon>
        <taxon>Paenibacillus</taxon>
    </lineage>
</organism>
<gene>
    <name evidence="1" type="ORF">A8990_11657</name>
</gene>
<reference evidence="1 2" key="1">
    <citation type="submission" date="2018-08" db="EMBL/GenBank/DDBJ databases">
        <title>Genomic Encyclopedia of Type Strains, Phase III (KMG-III): the genomes of soil and plant-associated and newly described type strains.</title>
        <authorList>
            <person name="Whitman W."/>
        </authorList>
    </citation>
    <scope>NUCLEOTIDE SEQUENCE [LARGE SCALE GENOMIC DNA]</scope>
    <source>
        <strain evidence="1 2">CGMCC 1.10966</strain>
    </source>
</reference>
<comment type="caution">
    <text evidence="1">The sequence shown here is derived from an EMBL/GenBank/DDBJ whole genome shotgun (WGS) entry which is preliminary data.</text>
</comment>
<sequence>MTTKSNWYPDNYEQSRDRFRARRQTLARYWSETTLSSLELSPGLEMDMLTASHPHADQVLIITTGLHGIEGIVGSAMLELLLEDFVQGLNHERTALVLVHAINPWGMKHESKTNEHNIDLNRNLVVDWSDRPALSNPDYERMHRLFRPRSHHNIPAIEKLRFLGTMVRELRTSKPVDLTRAVTLGQYGDPQGIYYGGEQAEPATAALQELYERCMREYKQIVLLDMHTGYGPSDRMFLVNSSLEPRGRPELQKKLSYESITETKEGEFYRINGDMIDYLYRLRAARYPDTELFATAFEFGTLGDSILAQIESLHITVQQNDHRHRGRGSKSNIRRRFREMYAPSSAAWRSKAISDCRQAYEGIIRGFEL</sequence>
<dbReference type="RefSeq" id="WP_181909588.1">
    <property type="nucleotide sequence ID" value="NZ_QTTN01000016.1"/>
</dbReference>
<accession>A0A3D9RWM1</accession>
<dbReference type="InterPro" id="IPR021259">
    <property type="entry name" value="DUF2817"/>
</dbReference>
<dbReference type="CDD" id="cd06233">
    <property type="entry name" value="M14-like"/>
    <property type="match status" value="1"/>
</dbReference>